<dbReference type="SMART" id="SM00060">
    <property type="entry name" value="FN3"/>
    <property type="match status" value="2"/>
</dbReference>
<organism evidence="5 6">
    <name type="scientific">Nibrella saemangeumensis</name>
    <dbReference type="NCBI Taxonomy" id="1084526"/>
    <lineage>
        <taxon>Bacteria</taxon>
        <taxon>Pseudomonadati</taxon>
        <taxon>Bacteroidota</taxon>
        <taxon>Cytophagia</taxon>
        <taxon>Cytophagales</taxon>
        <taxon>Spirosomataceae</taxon>
        <taxon>Nibrella</taxon>
    </lineage>
</organism>
<protein>
    <recommendedName>
        <fullName evidence="7">PKD domain-containing protein</fullName>
    </recommendedName>
</protein>
<dbReference type="Gene3D" id="2.60.40.10">
    <property type="entry name" value="Immunoglobulins"/>
    <property type="match status" value="3"/>
</dbReference>
<dbReference type="Pfam" id="PF13385">
    <property type="entry name" value="Laminin_G_3"/>
    <property type="match status" value="1"/>
</dbReference>
<keyword evidence="1" id="KW-0732">Signal</keyword>
<feature type="domain" description="Fibronectin type-III" evidence="4">
    <location>
        <begin position="122"/>
        <end position="224"/>
    </location>
</feature>
<evidence type="ECO:0000256" key="2">
    <source>
        <dbReference type="ARBA" id="ARBA00023157"/>
    </source>
</evidence>
<dbReference type="EMBL" id="BAABHD010000010">
    <property type="protein sequence ID" value="GAA4450198.1"/>
    <property type="molecule type" value="Genomic_DNA"/>
</dbReference>
<comment type="caution">
    <text evidence="5">The sequence shown here is derived from an EMBL/GenBank/DDBJ whole genome shotgun (WGS) entry which is preliminary data.</text>
</comment>
<dbReference type="CDD" id="cd00063">
    <property type="entry name" value="FN3"/>
    <property type="match status" value="1"/>
</dbReference>
<dbReference type="Pfam" id="PF00041">
    <property type="entry name" value="fn3"/>
    <property type="match status" value="1"/>
</dbReference>
<dbReference type="InterPro" id="IPR006558">
    <property type="entry name" value="LamG-like"/>
</dbReference>
<feature type="domain" description="Fibronectin type-III" evidence="4">
    <location>
        <begin position="225"/>
        <end position="327"/>
    </location>
</feature>
<reference evidence="6" key="1">
    <citation type="journal article" date="2019" name="Int. J. Syst. Evol. Microbiol.">
        <title>The Global Catalogue of Microorganisms (GCM) 10K type strain sequencing project: providing services to taxonomists for standard genome sequencing and annotation.</title>
        <authorList>
            <consortium name="The Broad Institute Genomics Platform"/>
            <consortium name="The Broad Institute Genome Sequencing Center for Infectious Disease"/>
            <person name="Wu L."/>
            <person name="Ma J."/>
        </authorList>
    </citation>
    <scope>NUCLEOTIDE SEQUENCE [LARGE SCALE GENOMIC DNA]</scope>
    <source>
        <strain evidence="6">JCM 17927</strain>
    </source>
</reference>
<dbReference type="PROSITE" id="PS50853">
    <property type="entry name" value="FN3"/>
    <property type="match status" value="2"/>
</dbReference>
<dbReference type="InterPro" id="IPR036116">
    <property type="entry name" value="FN3_sf"/>
</dbReference>
<evidence type="ECO:0000313" key="6">
    <source>
        <dbReference type="Proteomes" id="UP001501175"/>
    </source>
</evidence>
<dbReference type="Proteomes" id="UP001501175">
    <property type="component" value="Unassembled WGS sequence"/>
</dbReference>
<evidence type="ECO:0000256" key="1">
    <source>
        <dbReference type="ARBA" id="ARBA00022729"/>
    </source>
</evidence>
<dbReference type="InterPro" id="IPR013783">
    <property type="entry name" value="Ig-like_fold"/>
</dbReference>
<keyword evidence="6" id="KW-1185">Reference proteome</keyword>
<dbReference type="PROSITE" id="PS50093">
    <property type="entry name" value="PKD"/>
    <property type="match status" value="1"/>
</dbReference>
<name>A0ABP8MJT7_9BACT</name>
<dbReference type="InterPro" id="IPR022409">
    <property type="entry name" value="PKD/Chitinase_dom"/>
</dbReference>
<evidence type="ECO:0000259" key="4">
    <source>
        <dbReference type="PROSITE" id="PS50853"/>
    </source>
</evidence>
<sequence length="550" mass="59193">MYQTLLYRKLSRLFVWGSLVFLLISCEGWNLAKKDFPKCTSPSAQIGHQANLLDVSFSLESTSGTIDNVIWDFGDNSTPTTSLTARRVYQTAGDYEVKAKLINKCGQEKTISKKITISNVVLPTVVTHDATNVTLNSATLQMSISNKGNGTISRYGVCYSSTNQSPTVADTKTEVTGDIAVNQTAQLSANALLPNTTYYIRAYGYNAAGGPVYGATKTFTTSAVLLANVTTVGNSSVDKTFANVTFRINDTGNPAATRYGIVYSSSNNNPEISNSLTTNQSGSVNTNINVLLSNLVPGTTYSYRAFAVMPDGRVVYGATMSFTTQTDVDLNSGLIAYYPFNSSPNDNSGNNLHGSLLNGATYTSDRKGNNNAALSLNGTGAYFNIPDYTALRPSQITISLWFRLASPVTSSRMQLYNKSRFSDGANEQYSALLKPGNPGITVNGDIKRNSNCVAGQGWQTASGTTNILTVNVWHHYVCTFDGNTITIYLNGNFFKSEPVPAGAIDNCPGGTLKFGAQAAGYPDYFNGAMDEIRIYNKALNSAQVQALFNQ</sequence>
<dbReference type="InterPro" id="IPR000601">
    <property type="entry name" value="PKD_dom"/>
</dbReference>
<dbReference type="InterPro" id="IPR035986">
    <property type="entry name" value="PKD_dom_sf"/>
</dbReference>
<dbReference type="SUPFAM" id="SSF49265">
    <property type="entry name" value="Fibronectin type III"/>
    <property type="match status" value="1"/>
</dbReference>
<dbReference type="InterPro" id="IPR013320">
    <property type="entry name" value="ConA-like_dom_sf"/>
</dbReference>
<dbReference type="SMART" id="SM00089">
    <property type="entry name" value="PKD"/>
    <property type="match status" value="1"/>
</dbReference>
<evidence type="ECO:0000313" key="5">
    <source>
        <dbReference type="EMBL" id="GAA4450198.1"/>
    </source>
</evidence>
<keyword evidence="2" id="KW-1015">Disulfide bond</keyword>
<dbReference type="CDD" id="cd00146">
    <property type="entry name" value="PKD"/>
    <property type="match status" value="1"/>
</dbReference>
<evidence type="ECO:0008006" key="7">
    <source>
        <dbReference type="Google" id="ProtNLM"/>
    </source>
</evidence>
<accession>A0ABP8MJT7</accession>
<evidence type="ECO:0000259" key="3">
    <source>
        <dbReference type="PROSITE" id="PS50093"/>
    </source>
</evidence>
<dbReference type="InterPro" id="IPR003961">
    <property type="entry name" value="FN3_dom"/>
</dbReference>
<feature type="domain" description="PKD" evidence="3">
    <location>
        <begin position="53"/>
        <end position="117"/>
    </location>
</feature>
<dbReference type="SUPFAM" id="SSF49299">
    <property type="entry name" value="PKD domain"/>
    <property type="match status" value="1"/>
</dbReference>
<dbReference type="Pfam" id="PF18911">
    <property type="entry name" value="PKD_4"/>
    <property type="match status" value="1"/>
</dbReference>
<dbReference type="SMART" id="SM00560">
    <property type="entry name" value="LamGL"/>
    <property type="match status" value="1"/>
</dbReference>
<dbReference type="Gene3D" id="2.60.120.200">
    <property type="match status" value="1"/>
</dbReference>
<dbReference type="RefSeq" id="WP_345241312.1">
    <property type="nucleotide sequence ID" value="NZ_BAABHD010000010.1"/>
</dbReference>
<gene>
    <name evidence="5" type="ORF">GCM10023189_10550</name>
</gene>
<proteinExistence type="predicted"/>
<dbReference type="SUPFAM" id="SSF49899">
    <property type="entry name" value="Concanavalin A-like lectins/glucanases"/>
    <property type="match status" value="1"/>
</dbReference>